<proteinExistence type="predicted"/>
<reference evidence="3" key="2">
    <citation type="journal article" date="2017" name="Nat. Plants">
        <title>The Aegilops tauschii genome reveals multiple impacts of transposons.</title>
        <authorList>
            <person name="Zhao G."/>
            <person name="Zou C."/>
            <person name="Li K."/>
            <person name="Wang K."/>
            <person name="Li T."/>
            <person name="Gao L."/>
            <person name="Zhang X."/>
            <person name="Wang H."/>
            <person name="Yang Z."/>
            <person name="Liu X."/>
            <person name="Jiang W."/>
            <person name="Mao L."/>
            <person name="Kong X."/>
            <person name="Jiao Y."/>
            <person name="Jia J."/>
        </authorList>
    </citation>
    <scope>NUCLEOTIDE SEQUENCE [LARGE SCALE GENOMIC DNA]</scope>
    <source>
        <strain evidence="3">cv. AL8/78</strain>
    </source>
</reference>
<sequence length="182" mass="18793">QEKFTYPTVRDFGPLPESTFIANARDSIPVARVTTAMASGRVRRNADAAAESSARKRQARGGTRAPRGGRSAGRGGATAPIGGRSAGRGGKNAARGGRNVGRGETHATTGGTDSGTGGTNAPRGARAAAPGFYNLLFGNDGGSAHQAPQFMQAEEEVLVSQNAPNVLYEDGWPNDLHDFLSL</sequence>
<reference evidence="3" key="1">
    <citation type="journal article" date="2014" name="Science">
        <title>Ancient hybridizations among the ancestral genomes of bread wheat.</title>
        <authorList>
            <consortium name="International Wheat Genome Sequencing Consortium,"/>
            <person name="Marcussen T."/>
            <person name="Sandve S.R."/>
            <person name="Heier L."/>
            <person name="Spannagl M."/>
            <person name="Pfeifer M."/>
            <person name="Jakobsen K.S."/>
            <person name="Wulff B.B."/>
            <person name="Steuernagel B."/>
            <person name="Mayer K.F."/>
            <person name="Olsen O.A."/>
        </authorList>
    </citation>
    <scope>NUCLEOTIDE SEQUENCE [LARGE SCALE GENOMIC DNA]</scope>
    <source>
        <strain evidence="3">cv. AL8/78</strain>
    </source>
</reference>
<accession>A0A453NYK6</accession>
<reference evidence="2" key="3">
    <citation type="journal article" date="2017" name="Nature">
        <title>Genome sequence of the progenitor of the wheat D genome Aegilops tauschii.</title>
        <authorList>
            <person name="Luo M.C."/>
            <person name="Gu Y.Q."/>
            <person name="Puiu D."/>
            <person name="Wang H."/>
            <person name="Twardziok S.O."/>
            <person name="Deal K.R."/>
            <person name="Huo N."/>
            <person name="Zhu T."/>
            <person name="Wang L."/>
            <person name="Wang Y."/>
            <person name="McGuire P.E."/>
            <person name="Liu S."/>
            <person name="Long H."/>
            <person name="Ramasamy R.K."/>
            <person name="Rodriguez J.C."/>
            <person name="Van S.L."/>
            <person name="Yuan L."/>
            <person name="Wang Z."/>
            <person name="Xia Z."/>
            <person name="Xiao L."/>
            <person name="Anderson O.D."/>
            <person name="Ouyang S."/>
            <person name="Liang Y."/>
            <person name="Zimin A.V."/>
            <person name="Pertea G."/>
            <person name="Qi P."/>
            <person name="Bennetzen J.L."/>
            <person name="Dai X."/>
            <person name="Dawson M.W."/>
            <person name="Muller H.G."/>
            <person name="Kugler K."/>
            <person name="Rivarola-Duarte L."/>
            <person name="Spannagl M."/>
            <person name="Mayer K.F.X."/>
            <person name="Lu F.H."/>
            <person name="Bevan M.W."/>
            <person name="Leroy P."/>
            <person name="Li P."/>
            <person name="You F.M."/>
            <person name="Sun Q."/>
            <person name="Liu Z."/>
            <person name="Lyons E."/>
            <person name="Wicker T."/>
            <person name="Salzberg S.L."/>
            <person name="Devos K.M."/>
            <person name="Dvorak J."/>
        </authorList>
    </citation>
    <scope>NUCLEOTIDE SEQUENCE [LARGE SCALE GENOMIC DNA]</scope>
    <source>
        <strain evidence="2">cv. AL8/78</strain>
    </source>
</reference>
<reference evidence="2" key="4">
    <citation type="submission" date="2019-03" db="UniProtKB">
        <authorList>
            <consortium name="EnsemblPlants"/>
        </authorList>
    </citation>
    <scope>IDENTIFICATION</scope>
</reference>
<feature type="region of interest" description="Disordered" evidence="1">
    <location>
        <begin position="37"/>
        <end position="125"/>
    </location>
</feature>
<name>A0A453NYK6_AEGTS</name>
<evidence type="ECO:0000256" key="1">
    <source>
        <dbReference type="SAM" id="MobiDB-lite"/>
    </source>
</evidence>
<evidence type="ECO:0000313" key="3">
    <source>
        <dbReference type="Proteomes" id="UP000015105"/>
    </source>
</evidence>
<dbReference type="AlphaFoldDB" id="A0A453NYK6"/>
<keyword evidence="3" id="KW-1185">Reference proteome</keyword>
<dbReference type="EnsemblPlants" id="AET6Gv20550100.1">
    <property type="protein sequence ID" value="AET6Gv20550100.1"/>
    <property type="gene ID" value="AET6Gv20550100"/>
</dbReference>
<feature type="compositionally biased region" description="Low complexity" evidence="1">
    <location>
        <begin position="60"/>
        <end position="69"/>
    </location>
</feature>
<protein>
    <submittedName>
        <fullName evidence="2">Uncharacterized protein</fullName>
    </submittedName>
</protein>
<dbReference type="Proteomes" id="UP000015105">
    <property type="component" value="Chromosome 6D"/>
</dbReference>
<organism evidence="2 3">
    <name type="scientific">Aegilops tauschii subsp. strangulata</name>
    <name type="common">Goatgrass</name>
    <dbReference type="NCBI Taxonomy" id="200361"/>
    <lineage>
        <taxon>Eukaryota</taxon>
        <taxon>Viridiplantae</taxon>
        <taxon>Streptophyta</taxon>
        <taxon>Embryophyta</taxon>
        <taxon>Tracheophyta</taxon>
        <taxon>Spermatophyta</taxon>
        <taxon>Magnoliopsida</taxon>
        <taxon>Liliopsida</taxon>
        <taxon>Poales</taxon>
        <taxon>Poaceae</taxon>
        <taxon>BOP clade</taxon>
        <taxon>Pooideae</taxon>
        <taxon>Triticodae</taxon>
        <taxon>Triticeae</taxon>
        <taxon>Triticinae</taxon>
        <taxon>Aegilops</taxon>
    </lineage>
</organism>
<evidence type="ECO:0000313" key="2">
    <source>
        <dbReference type="EnsemblPlants" id="AET6Gv20550100.1"/>
    </source>
</evidence>
<dbReference type="Gramene" id="AET6Gv20550100.1">
    <property type="protein sequence ID" value="AET6Gv20550100.1"/>
    <property type="gene ID" value="AET6Gv20550100"/>
</dbReference>
<reference evidence="2" key="5">
    <citation type="journal article" date="2021" name="G3 (Bethesda)">
        <title>Aegilops tauschii genome assembly Aet v5.0 features greater sequence contiguity and improved annotation.</title>
        <authorList>
            <person name="Wang L."/>
            <person name="Zhu T."/>
            <person name="Rodriguez J.C."/>
            <person name="Deal K.R."/>
            <person name="Dubcovsky J."/>
            <person name="McGuire P.E."/>
            <person name="Lux T."/>
            <person name="Spannagl M."/>
            <person name="Mayer K.F.X."/>
            <person name="Baldrich P."/>
            <person name="Meyers B.C."/>
            <person name="Huo N."/>
            <person name="Gu Y.Q."/>
            <person name="Zhou H."/>
            <person name="Devos K.M."/>
            <person name="Bennetzen J.L."/>
            <person name="Unver T."/>
            <person name="Budak H."/>
            <person name="Gulick P.J."/>
            <person name="Galiba G."/>
            <person name="Kalapos B."/>
            <person name="Nelson D.R."/>
            <person name="Li P."/>
            <person name="You F.M."/>
            <person name="Luo M.C."/>
            <person name="Dvorak J."/>
        </authorList>
    </citation>
    <scope>NUCLEOTIDE SEQUENCE [LARGE SCALE GENOMIC DNA]</scope>
    <source>
        <strain evidence="2">cv. AL8/78</strain>
    </source>
</reference>